<dbReference type="AlphaFoldDB" id="A0A940XBT5"/>
<reference evidence="2 3" key="1">
    <citation type="submission" date="2021-03" db="EMBL/GenBank/DDBJ databases">
        <title>Flavobacterium Flabelliformis Sp. Nov. And Flavobacterium Geliluteum Sp. Nov., Two Novel Multidrug Resistant Psychrophilic Species Isolated From Antarctica.</title>
        <authorList>
            <person name="Kralova S."/>
            <person name="Busse H.J."/>
            <person name="Bezdicek M."/>
            <person name="Nykrynova M."/>
            <person name="Kroupova E."/>
            <person name="Krsek D."/>
            <person name="Sedlacek I."/>
        </authorList>
    </citation>
    <scope>NUCLEOTIDE SEQUENCE [LARGE SCALE GENOMIC DNA]</scope>
    <source>
        <strain evidence="2 3">P7388</strain>
    </source>
</reference>
<proteinExistence type="predicted"/>
<feature type="transmembrane region" description="Helical" evidence="1">
    <location>
        <begin position="12"/>
        <end position="31"/>
    </location>
</feature>
<gene>
    <name evidence="2" type="ORF">J3495_16145</name>
</gene>
<accession>A0A940XBT5</accession>
<organism evidence="2 3">
    <name type="scientific">Flavobacterium geliluteum</name>
    <dbReference type="NCBI Taxonomy" id="2816120"/>
    <lineage>
        <taxon>Bacteria</taxon>
        <taxon>Pseudomonadati</taxon>
        <taxon>Bacteroidota</taxon>
        <taxon>Flavobacteriia</taxon>
        <taxon>Flavobacteriales</taxon>
        <taxon>Flavobacteriaceae</taxon>
        <taxon>Flavobacterium</taxon>
    </lineage>
</organism>
<keyword evidence="1" id="KW-0812">Transmembrane</keyword>
<evidence type="ECO:0000313" key="2">
    <source>
        <dbReference type="EMBL" id="MBP4139607.1"/>
    </source>
</evidence>
<protein>
    <submittedName>
        <fullName evidence="2">Uncharacterized protein</fullName>
    </submittedName>
</protein>
<keyword evidence="1" id="KW-0472">Membrane</keyword>
<name>A0A940XBT5_9FLAO</name>
<evidence type="ECO:0000313" key="3">
    <source>
        <dbReference type="Proteomes" id="UP000675047"/>
    </source>
</evidence>
<keyword evidence="1" id="KW-1133">Transmembrane helix</keyword>
<sequence>MDKKLKRRKIFYVPGMISLIFIPFMCLYYFYKVDAFKVYGSLEFGIPDKEDFEKYKVEDLRKYKTFSFNEKKSKQKQQLNELRFFTRDLVKRFDSINGAKIHFGSKTDYDTFVSVMDIMVEEKMPVWALFSDNMYAFAHAKPKKKHGFICGTMANTRENTLRIEEENQKKELHVFQVSFFKEQWILFLGYLGIALLNIFALVKFNKNK</sequence>
<comment type="caution">
    <text evidence="2">The sequence shown here is derived from an EMBL/GenBank/DDBJ whole genome shotgun (WGS) entry which is preliminary data.</text>
</comment>
<dbReference type="EMBL" id="JAGFBV010000030">
    <property type="protein sequence ID" value="MBP4139607.1"/>
    <property type="molecule type" value="Genomic_DNA"/>
</dbReference>
<feature type="transmembrane region" description="Helical" evidence="1">
    <location>
        <begin position="184"/>
        <end position="202"/>
    </location>
</feature>
<evidence type="ECO:0000256" key="1">
    <source>
        <dbReference type="SAM" id="Phobius"/>
    </source>
</evidence>
<keyword evidence="3" id="KW-1185">Reference proteome</keyword>
<dbReference type="Proteomes" id="UP000675047">
    <property type="component" value="Unassembled WGS sequence"/>
</dbReference>
<dbReference type="RefSeq" id="WP_210667571.1">
    <property type="nucleotide sequence ID" value="NZ_JAGFBV010000030.1"/>
</dbReference>